<keyword evidence="6" id="KW-0460">Magnesium</keyword>
<proteinExistence type="inferred from homology"/>
<dbReference type="Proteomes" id="UP001341444">
    <property type="component" value="Unassembled WGS sequence"/>
</dbReference>
<dbReference type="InterPro" id="IPR036702">
    <property type="entry name" value="ComB-like_sf"/>
</dbReference>
<comment type="cofactor">
    <cofactor evidence="1">
        <name>Mg(2+)</name>
        <dbReference type="ChEBI" id="CHEBI:18420"/>
    </cofactor>
</comment>
<keyword evidence="5" id="KW-0378">Hydrolase</keyword>
<gene>
    <name evidence="8" type="ORF">P4T90_13435</name>
</gene>
<evidence type="ECO:0000256" key="1">
    <source>
        <dbReference type="ARBA" id="ARBA00001946"/>
    </source>
</evidence>
<dbReference type="SUPFAM" id="SSF142823">
    <property type="entry name" value="ComB-like"/>
    <property type="match status" value="1"/>
</dbReference>
<dbReference type="InterPro" id="IPR005238">
    <property type="entry name" value="ComB-like"/>
</dbReference>
<evidence type="ECO:0000256" key="3">
    <source>
        <dbReference type="ARBA" id="ARBA00012953"/>
    </source>
</evidence>
<organism evidence="8 9">
    <name type="scientific">Heyndrickxia acidicola</name>
    <dbReference type="NCBI Taxonomy" id="209389"/>
    <lineage>
        <taxon>Bacteria</taxon>
        <taxon>Bacillati</taxon>
        <taxon>Bacillota</taxon>
        <taxon>Bacilli</taxon>
        <taxon>Bacillales</taxon>
        <taxon>Bacillaceae</taxon>
        <taxon>Heyndrickxia</taxon>
    </lineage>
</organism>
<evidence type="ECO:0000256" key="6">
    <source>
        <dbReference type="ARBA" id="ARBA00022842"/>
    </source>
</evidence>
<evidence type="ECO:0000256" key="2">
    <source>
        <dbReference type="ARBA" id="ARBA00009997"/>
    </source>
</evidence>
<reference evidence="8 9" key="1">
    <citation type="submission" date="2023-03" db="EMBL/GenBank/DDBJ databases">
        <title>Bacillus Genome Sequencing.</title>
        <authorList>
            <person name="Dunlap C."/>
        </authorList>
    </citation>
    <scope>NUCLEOTIDE SEQUENCE [LARGE SCALE GENOMIC DNA]</scope>
    <source>
        <strain evidence="8 9">B-23453</strain>
    </source>
</reference>
<comment type="catalytic activity">
    <reaction evidence="7">
        <text>(2R)-O-phospho-3-sulfolactate + H2O = (2R)-3-sulfolactate + phosphate</text>
        <dbReference type="Rhea" id="RHEA:23416"/>
        <dbReference type="ChEBI" id="CHEBI:15377"/>
        <dbReference type="ChEBI" id="CHEBI:15597"/>
        <dbReference type="ChEBI" id="CHEBI:43474"/>
        <dbReference type="ChEBI" id="CHEBI:58738"/>
        <dbReference type="EC" id="3.1.3.71"/>
    </reaction>
</comment>
<dbReference type="PANTHER" id="PTHR37311">
    <property type="entry name" value="2-PHOSPHOSULFOLACTATE PHOSPHATASE-RELATED"/>
    <property type="match status" value="1"/>
</dbReference>
<keyword evidence="9" id="KW-1185">Reference proteome</keyword>
<evidence type="ECO:0000313" key="8">
    <source>
        <dbReference type="EMBL" id="MED1204056.1"/>
    </source>
</evidence>
<protein>
    <recommendedName>
        <fullName evidence="4">Probable 2-phosphosulfolactate phosphatase</fullName>
        <ecNumber evidence="3">3.1.3.71</ecNumber>
    </recommendedName>
</protein>
<dbReference type="RefSeq" id="WP_066264373.1">
    <property type="nucleotide sequence ID" value="NZ_JARMAB010000019.1"/>
</dbReference>
<comment type="caution">
    <text evidence="8">The sequence shown here is derived from an EMBL/GenBank/DDBJ whole genome shotgun (WGS) entry which is preliminary data.</text>
</comment>
<accession>A0ABU6MHA1</accession>
<evidence type="ECO:0000256" key="5">
    <source>
        <dbReference type="ARBA" id="ARBA00022801"/>
    </source>
</evidence>
<dbReference type="EC" id="3.1.3.71" evidence="3"/>
<evidence type="ECO:0000313" key="9">
    <source>
        <dbReference type="Proteomes" id="UP001341444"/>
    </source>
</evidence>
<evidence type="ECO:0000256" key="7">
    <source>
        <dbReference type="ARBA" id="ARBA00033711"/>
    </source>
</evidence>
<sequence>MPKLHVILKKEEIDKEKIAGKVAVVLDVLLATSTITAALYYGAKEVIPALNEQEARDYARRLEEETYCLVGEFNGKTIEGFMDPNPGALKDKVSGKTVILSTTNGTVAINKSRNAKQLYAASILNGKAVADRILFSHHETVIIICSGSSDQLSLEDFYGAGYLLDCLLREEDRDWELTDASKAALYFYKSQEDQSYEILKASRVGKMLTELGFEEELKFTASQNRIPIIPVVKGSSIRVEEYFFHKE</sequence>
<dbReference type="Gene3D" id="3.90.1560.10">
    <property type="entry name" value="ComB-like"/>
    <property type="match status" value="1"/>
</dbReference>
<dbReference type="PANTHER" id="PTHR37311:SF1">
    <property type="entry name" value="2-PHOSPHOSULFOLACTATE PHOSPHATASE-RELATED"/>
    <property type="match status" value="1"/>
</dbReference>
<comment type="similarity">
    <text evidence="2">Belongs to the ComB family.</text>
</comment>
<name>A0ABU6MHA1_9BACI</name>
<dbReference type="EMBL" id="JARMAB010000019">
    <property type="protein sequence ID" value="MED1204056.1"/>
    <property type="molecule type" value="Genomic_DNA"/>
</dbReference>
<dbReference type="Pfam" id="PF04029">
    <property type="entry name" value="2-ph_phosp"/>
    <property type="match status" value="1"/>
</dbReference>
<evidence type="ECO:0000256" key="4">
    <source>
        <dbReference type="ARBA" id="ARBA00021948"/>
    </source>
</evidence>